<accession>A0A1X0Q746</accession>
<organism evidence="2 3">
    <name type="scientific">Hepatospora eriocheir</name>
    <dbReference type="NCBI Taxonomy" id="1081669"/>
    <lineage>
        <taxon>Eukaryota</taxon>
        <taxon>Fungi</taxon>
        <taxon>Fungi incertae sedis</taxon>
        <taxon>Microsporidia</taxon>
        <taxon>Hepatosporidae</taxon>
        <taxon>Hepatospora</taxon>
    </lineage>
</organism>
<dbReference type="VEuPathDB" id="MicrosporidiaDB:HERIO_2380"/>
<dbReference type="Proteomes" id="UP000192356">
    <property type="component" value="Unassembled WGS sequence"/>
</dbReference>
<evidence type="ECO:0000313" key="3">
    <source>
        <dbReference type="Proteomes" id="UP000192356"/>
    </source>
</evidence>
<dbReference type="AlphaFoldDB" id="A0A1X0Q746"/>
<protein>
    <submittedName>
        <fullName evidence="2">Uncharacterized protein</fullName>
    </submittedName>
</protein>
<dbReference type="VEuPathDB" id="MicrosporidiaDB:A0H76_19"/>
<keyword evidence="3" id="KW-1185">Reference proteome</keyword>
<dbReference type="EMBL" id="LVKB01000248">
    <property type="protein sequence ID" value="ORD95580.1"/>
    <property type="molecule type" value="Genomic_DNA"/>
</dbReference>
<evidence type="ECO:0000256" key="1">
    <source>
        <dbReference type="SAM" id="MobiDB-lite"/>
    </source>
</evidence>
<reference evidence="2 3" key="1">
    <citation type="journal article" date="2017" name="Environ. Microbiol.">
        <title>Decay of the glycolytic pathway and adaptation to intranuclear parasitism within Enterocytozoonidae microsporidia.</title>
        <authorList>
            <person name="Wiredu Boakye D."/>
            <person name="Jaroenlak P."/>
            <person name="Prachumwat A."/>
            <person name="Williams T.A."/>
            <person name="Bateman K.S."/>
            <person name="Itsathitphaisarn O."/>
            <person name="Sritunyalucksana K."/>
            <person name="Paszkiewicz K.H."/>
            <person name="Moore K.A."/>
            <person name="Stentiford G.D."/>
            <person name="Williams B.A."/>
        </authorList>
    </citation>
    <scope>NUCLEOTIDE SEQUENCE [LARGE SCALE GENOMIC DNA]</scope>
    <source>
        <strain evidence="2 3">GB1</strain>
    </source>
</reference>
<sequence length="110" mass="12552">MNLNILINLIAKLSTTQDIDVEGLGSFNKPNTETDEIKGKSIFLRIFYWFSGFFSYKNLNQSNKSETNEAFNLNKETTISFDDKNKQTDCESNEESSNFSSTTPIYPVNN</sequence>
<gene>
    <name evidence="2" type="ORF">HERIO_2380</name>
</gene>
<proteinExistence type="predicted"/>
<name>A0A1X0Q746_9MICR</name>
<feature type="region of interest" description="Disordered" evidence="1">
    <location>
        <begin position="82"/>
        <end position="110"/>
    </location>
</feature>
<comment type="caution">
    <text evidence="2">The sequence shown here is derived from an EMBL/GenBank/DDBJ whole genome shotgun (WGS) entry which is preliminary data.</text>
</comment>
<evidence type="ECO:0000313" key="2">
    <source>
        <dbReference type="EMBL" id="ORD95580.1"/>
    </source>
</evidence>